<reference evidence="2" key="1">
    <citation type="journal article" date="2019" name="Int. J. Syst. Evol. Microbiol.">
        <title>The Global Catalogue of Microorganisms (GCM) 10K type strain sequencing project: providing services to taxonomists for standard genome sequencing and annotation.</title>
        <authorList>
            <consortium name="The Broad Institute Genomics Platform"/>
            <consortium name="The Broad Institute Genome Sequencing Center for Infectious Disease"/>
            <person name="Wu L."/>
            <person name="Ma J."/>
        </authorList>
    </citation>
    <scope>NUCLEOTIDE SEQUENCE [LARGE SCALE GENOMIC DNA]</scope>
    <source>
        <strain evidence="2">JCM 12607</strain>
    </source>
</reference>
<accession>A0ABW2WKE7</accession>
<dbReference type="Gene3D" id="1.25.40.10">
    <property type="entry name" value="Tetratricopeptide repeat domain"/>
    <property type="match status" value="1"/>
</dbReference>
<sequence>MHRAIRVEASPGGADLPMLPRYVEREHDRRLHEAVQKALEGCSSLLLLVGGSSTGKTRACWEAVQSLPGDWRLWHPIDPARPEAALAGLESIGPRTVVWINETQHYLITRGSDMGEQLAAKLRVLLRDPLRAPVLMLGTIWPEYWAVLTTPPAPGEPDTHTQARALLADHSLRVPSAFSDRDLPALRAATAEDDRLAQALMHAEGLRITQYLAGGPALRERYDHAPAGARALIDAAMDARRLGHGIRISLDFLEAAAPSYLTDGEWDEVGENWIDEALTYATASLRGTCGPLTRVRARPDEAAPDWPQFRLADYLEQHALASHRFRVPPKGFWEAAARHIQTVQDLDALAEAADARMRLRHSARLLCRAAGIGDVHALKKLAWMASHPPYGQPVKMTAGKAGLAEELAVQAAEAGDPDALCGLARFASAIRQDEEAERLYRRAVEYGSTEAMVHVAHVCLQAGNRQEAAKFYQQAVDAGLTTVLAPLAKLRLQAGDVNEAKQLLQRATDAESSVASVAIARWQEKSGVSRQTRDATPEDPGTAHMMYRVALWERGQDFLLRRSDYDSGQDLDLTRLVDEALMRGQWAAAEKFARLAWDAGELVSLYDCPYEECIRDTSCGKCFCDDFTLPPFPQYGLEADGSSSAPWTVETIIHEFREP</sequence>
<dbReference type="InterPro" id="IPR011990">
    <property type="entry name" value="TPR-like_helical_dom_sf"/>
</dbReference>
<evidence type="ECO:0000313" key="2">
    <source>
        <dbReference type="Proteomes" id="UP001596915"/>
    </source>
</evidence>
<keyword evidence="2" id="KW-1185">Reference proteome</keyword>
<dbReference type="SUPFAM" id="SSF81901">
    <property type="entry name" value="HCP-like"/>
    <property type="match status" value="1"/>
</dbReference>
<organism evidence="1 2">
    <name type="scientific">Streptomyces sanglieri</name>
    <dbReference type="NCBI Taxonomy" id="193460"/>
    <lineage>
        <taxon>Bacteria</taxon>
        <taxon>Bacillati</taxon>
        <taxon>Actinomycetota</taxon>
        <taxon>Actinomycetes</taxon>
        <taxon>Kitasatosporales</taxon>
        <taxon>Streptomycetaceae</taxon>
        <taxon>Streptomyces</taxon>
    </lineage>
</organism>
<proteinExistence type="predicted"/>
<gene>
    <name evidence="1" type="ORF">ACFQ2K_03510</name>
</gene>
<evidence type="ECO:0000313" key="1">
    <source>
        <dbReference type="EMBL" id="MFD0622004.1"/>
    </source>
</evidence>
<comment type="caution">
    <text evidence="1">The sequence shown here is derived from an EMBL/GenBank/DDBJ whole genome shotgun (WGS) entry which is preliminary data.</text>
</comment>
<name>A0ABW2WKE7_9ACTN</name>
<dbReference type="Proteomes" id="UP001596915">
    <property type="component" value="Unassembled WGS sequence"/>
</dbReference>
<protein>
    <submittedName>
        <fullName evidence="1">Uncharacterized protein</fullName>
    </submittedName>
</protein>
<dbReference type="EMBL" id="JBHTGL010000005">
    <property type="protein sequence ID" value="MFD0622004.1"/>
    <property type="molecule type" value="Genomic_DNA"/>
</dbReference>